<name>A0A1W2HB75_9BACT</name>
<proteinExistence type="predicted"/>
<dbReference type="Proteomes" id="UP000192333">
    <property type="component" value="Chromosome I"/>
</dbReference>
<dbReference type="AlphaFoldDB" id="A0A1W2HB75"/>
<protein>
    <submittedName>
        <fullName evidence="1">Uncharacterized protein</fullName>
    </submittedName>
</protein>
<keyword evidence="2" id="KW-1185">Reference proteome</keyword>
<gene>
    <name evidence="1" type="ORF">SAMN00777080_4651</name>
</gene>
<sequence length="91" mass="10844">MLLFHTINKRLNTPLIDEIMREFEDFTLREILKADFRAQMVFKNFGIDSKSLLGKTVKEICKRYRIKAEYLLDSIVENMDSKVVWNSKELN</sequence>
<evidence type="ECO:0000313" key="2">
    <source>
        <dbReference type="Proteomes" id="UP000192333"/>
    </source>
</evidence>
<dbReference type="STRING" id="758820.SAMN00777080_4651"/>
<dbReference type="EMBL" id="LT838813">
    <property type="protein sequence ID" value="SMD45978.1"/>
    <property type="molecule type" value="Genomic_DNA"/>
</dbReference>
<organism evidence="1 2">
    <name type="scientific">Aquiflexum balticum DSM 16537</name>
    <dbReference type="NCBI Taxonomy" id="758820"/>
    <lineage>
        <taxon>Bacteria</taxon>
        <taxon>Pseudomonadati</taxon>
        <taxon>Bacteroidota</taxon>
        <taxon>Cytophagia</taxon>
        <taxon>Cytophagales</taxon>
        <taxon>Cyclobacteriaceae</taxon>
        <taxon>Aquiflexum</taxon>
    </lineage>
</organism>
<accession>A0A1W2HB75</accession>
<reference evidence="2" key="1">
    <citation type="submission" date="2017-04" db="EMBL/GenBank/DDBJ databases">
        <authorList>
            <person name="Varghese N."/>
            <person name="Submissions S."/>
        </authorList>
    </citation>
    <scope>NUCLEOTIDE SEQUENCE [LARGE SCALE GENOMIC DNA]</scope>
    <source>
        <strain evidence="2">DSM 16537</strain>
    </source>
</reference>
<evidence type="ECO:0000313" key="1">
    <source>
        <dbReference type="EMBL" id="SMD45978.1"/>
    </source>
</evidence>